<accession>A0A139ANS9</accession>
<reference evidence="2 3" key="1">
    <citation type="journal article" date="2015" name="Genome Biol. Evol.">
        <title>Phylogenomic analyses indicate that early fungi evolved digesting cell walls of algal ancestors of land plants.</title>
        <authorList>
            <person name="Chang Y."/>
            <person name="Wang S."/>
            <person name="Sekimoto S."/>
            <person name="Aerts A.L."/>
            <person name="Choi C."/>
            <person name="Clum A."/>
            <person name="LaButti K.M."/>
            <person name="Lindquist E.A."/>
            <person name="Yee Ngan C."/>
            <person name="Ohm R.A."/>
            <person name="Salamov A.A."/>
            <person name="Grigoriev I.V."/>
            <person name="Spatafora J.W."/>
            <person name="Berbee M.L."/>
        </authorList>
    </citation>
    <scope>NUCLEOTIDE SEQUENCE [LARGE SCALE GENOMIC DNA]</scope>
    <source>
        <strain evidence="2 3">JEL478</strain>
    </source>
</reference>
<evidence type="ECO:0000256" key="1">
    <source>
        <dbReference type="SAM" id="MobiDB-lite"/>
    </source>
</evidence>
<dbReference type="Gene3D" id="1.25.40.20">
    <property type="entry name" value="Ankyrin repeat-containing domain"/>
    <property type="match status" value="1"/>
</dbReference>
<dbReference type="OrthoDB" id="48314at2759"/>
<organism evidence="2 3">
    <name type="scientific">Gonapodya prolifera (strain JEL478)</name>
    <name type="common">Monoblepharis prolifera</name>
    <dbReference type="NCBI Taxonomy" id="1344416"/>
    <lineage>
        <taxon>Eukaryota</taxon>
        <taxon>Fungi</taxon>
        <taxon>Fungi incertae sedis</taxon>
        <taxon>Chytridiomycota</taxon>
        <taxon>Chytridiomycota incertae sedis</taxon>
        <taxon>Monoblepharidomycetes</taxon>
        <taxon>Monoblepharidales</taxon>
        <taxon>Gonapodyaceae</taxon>
        <taxon>Gonapodya</taxon>
    </lineage>
</organism>
<keyword evidence="3" id="KW-1185">Reference proteome</keyword>
<dbReference type="InterPro" id="IPR002110">
    <property type="entry name" value="Ankyrin_rpt"/>
</dbReference>
<dbReference type="SUPFAM" id="SSF48403">
    <property type="entry name" value="Ankyrin repeat"/>
    <property type="match status" value="1"/>
</dbReference>
<gene>
    <name evidence="2" type="ORF">M427DRAFT_132749</name>
</gene>
<evidence type="ECO:0008006" key="4">
    <source>
        <dbReference type="Google" id="ProtNLM"/>
    </source>
</evidence>
<dbReference type="InterPro" id="IPR036770">
    <property type="entry name" value="Ankyrin_rpt-contain_sf"/>
</dbReference>
<protein>
    <recommendedName>
        <fullName evidence="4">Ankyrin</fullName>
    </recommendedName>
</protein>
<evidence type="ECO:0000313" key="3">
    <source>
        <dbReference type="Proteomes" id="UP000070544"/>
    </source>
</evidence>
<dbReference type="AlphaFoldDB" id="A0A139ANS9"/>
<sequence length="259" mass="28070">MNRGSINVANLLLLEAAEIGDADGIAAALKAGAEPNSRKVVTLRCLVFDDVKRSKKLLSDEEVEKGVGRSENRYVTWSAESALALAIIHNHPQCVAALLEGRADPNLPVAWQVARGRPIWTQDVWNGMLEGKYDLNYRFESALAVALGWGEAFERDGTPVQIMRPNERRADMLINKGGAVVRLATPQSAQETIQVATVSPNPDIVGLLVQAGATVTDDLLDAARRLEDKTDKRLTGAMDANTLPRSPTSSSITLYSMHS</sequence>
<proteinExistence type="predicted"/>
<feature type="region of interest" description="Disordered" evidence="1">
    <location>
        <begin position="233"/>
        <end position="259"/>
    </location>
</feature>
<dbReference type="Proteomes" id="UP000070544">
    <property type="component" value="Unassembled WGS sequence"/>
</dbReference>
<feature type="compositionally biased region" description="Polar residues" evidence="1">
    <location>
        <begin position="243"/>
        <end position="259"/>
    </location>
</feature>
<name>A0A139ANS9_GONPJ</name>
<dbReference type="Pfam" id="PF00023">
    <property type="entry name" value="Ank"/>
    <property type="match status" value="1"/>
</dbReference>
<evidence type="ECO:0000313" key="2">
    <source>
        <dbReference type="EMBL" id="KXS18392.1"/>
    </source>
</evidence>
<dbReference type="EMBL" id="KQ965742">
    <property type="protein sequence ID" value="KXS18392.1"/>
    <property type="molecule type" value="Genomic_DNA"/>
</dbReference>